<keyword evidence="2 3" id="KW-0663">Pyridoxal phosphate</keyword>
<comment type="caution">
    <text evidence="5">The sequence shown here is derived from an EMBL/GenBank/DDBJ whole genome shotgun (WGS) entry which is preliminary data.</text>
</comment>
<evidence type="ECO:0000256" key="1">
    <source>
        <dbReference type="ARBA" id="ARBA00001933"/>
    </source>
</evidence>
<dbReference type="RefSeq" id="WP_097611843.1">
    <property type="nucleotide sequence ID" value="NZ_NWSV01000005.1"/>
</dbReference>
<dbReference type="InterPro" id="IPR015421">
    <property type="entry name" value="PyrdxlP-dep_Trfase_major"/>
</dbReference>
<name>A0A2A6JDA8_9HYPH</name>
<evidence type="ECO:0000256" key="3">
    <source>
        <dbReference type="RuleBase" id="RU003560"/>
    </source>
</evidence>
<dbReference type="GO" id="GO:0030170">
    <property type="term" value="F:pyridoxal phosphate binding"/>
    <property type="evidence" value="ECO:0007669"/>
    <property type="project" value="InterPro"/>
</dbReference>
<protein>
    <submittedName>
        <fullName evidence="5">Aspartate aminotransferase family protein</fullName>
    </submittedName>
</protein>
<sequence>MKLDQVHSSESRSAVGDSSKSAYARERKVVPGGSMRAASWFQPNPPYAARGEGCWVIDIDGRRLLDCANNFFSLIHGHAYAPVLDAVRGAMTKGTAFGMPTESEILLAEALAARNPRMEQTRFCNSGTEAVLAAIKGARGLTGRHRIAKFEGCYHGAYDWVEVSLDPTPANWDDENGNPASVRCNAGTPDTVLRDVVVLPYDDPQRCADILRREGTSLAAVIVDPHASRAGTVPMSRETASVIQEACRRDGIILIADEVISFRLSYEGASPLFGLEPDLITTAKIIGGGLPIGAVSGRANLMAVFDHSAGKPKVSMGGTFSANPLSMAAGLTSLEHYSRPVVDRLNSLGDLLRTRIGKGFADAGVAATVTGMGSLFRVHVGPGKVTGYRSAFPTSEAGNLIRRIQLAMLDENVLLTPNCSGALSSPMTEVEVSAIADKLVRVVRRELGDHPGATT</sequence>
<comment type="similarity">
    <text evidence="3">Belongs to the class-III pyridoxal-phosphate-dependent aminotransferase family.</text>
</comment>
<evidence type="ECO:0000313" key="5">
    <source>
        <dbReference type="EMBL" id="PDT04130.1"/>
    </source>
</evidence>
<keyword evidence="5" id="KW-0032">Aminotransferase</keyword>
<evidence type="ECO:0000256" key="2">
    <source>
        <dbReference type="ARBA" id="ARBA00022898"/>
    </source>
</evidence>
<feature type="compositionally biased region" description="Polar residues" evidence="4">
    <location>
        <begin position="11"/>
        <end position="21"/>
    </location>
</feature>
<gene>
    <name evidence="5" type="ORF">CO666_09560</name>
</gene>
<dbReference type="Proteomes" id="UP000220768">
    <property type="component" value="Unassembled WGS sequence"/>
</dbReference>
<dbReference type="InterPro" id="IPR015422">
    <property type="entry name" value="PyrdxlP-dep_Trfase_small"/>
</dbReference>
<dbReference type="GO" id="GO:0008483">
    <property type="term" value="F:transaminase activity"/>
    <property type="evidence" value="ECO:0007669"/>
    <property type="project" value="UniProtKB-KW"/>
</dbReference>
<dbReference type="Pfam" id="PF00202">
    <property type="entry name" value="Aminotran_3"/>
    <property type="match status" value="1"/>
</dbReference>
<dbReference type="EMBL" id="NWSV01000005">
    <property type="protein sequence ID" value="PDT04130.1"/>
    <property type="molecule type" value="Genomic_DNA"/>
</dbReference>
<dbReference type="PANTHER" id="PTHR43713">
    <property type="entry name" value="GLUTAMATE-1-SEMIALDEHYDE 2,1-AMINOMUTASE"/>
    <property type="match status" value="1"/>
</dbReference>
<comment type="cofactor">
    <cofactor evidence="1">
        <name>pyridoxal 5'-phosphate</name>
        <dbReference type="ChEBI" id="CHEBI:597326"/>
    </cofactor>
</comment>
<dbReference type="Gene3D" id="3.40.640.10">
    <property type="entry name" value="Type I PLP-dependent aspartate aminotransferase-like (Major domain)"/>
    <property type="match status" value="1"/>
</dbReference>
<evidence type="ECO:0000256" key="4">
    <source>
        <dbReference type="SAM" id="MobiDB-lite"/>
    </source>
</evidence>
<organism evidence="5 6">
    <name type="scientific">Rhizobium chutanense</name>
    <dbReference type="NCBI Taxonomy" id="2035448"/>
    <lineage>
        <taxon>Bacteria</taxon>
        <taxon>Pseudomonadati</taxon>
        <taxon>Pseudomonadota</taxon>
        <taxon>Alphaproteobacteria</taxon>
        <taxon>Hyphomicrobiales</taxon>
        <taxon>Rhizobiaceae</taxon>
        <taxon>Rhizobium/Agrobacterium group</taxon>
        <taxon>Rhizobium</taxon>
    </lineage>
</organism>
<dbReference type="CDD" id="cd00610">
    <property type="entry name" value="OAT_like"/>
    <property type="match status" value="1"/>
</dbReference>
<reference evidence="5 6" key="1">
    <citation type="submission" date="2017-09" db="EMBL/GenBank/DDBJ databases">
        <title>Comparative genomics of rhizobia isolated from Phaseolus vulgaris in China.</title>
        <authorList>
            <person name="Tong W."/>
        </authorList>
    </citation>
    <scope>NUCLEOTIDE SEQUENCE [LARGE SCALE GENOMIC DNA]</scope>
    <source>
        <strain evidence="5 6">C5</strain>
    </source>
</reference>
<dbReference type="AlphaFoldDB" id="A0A2A6JDA8"/>
<accession>A0A2A6JDA8</accession>
<feature type="region of interest" description="Disordered" evidence="4">
    <location>
        <begin position="1"/>
        <end position="22"/>
    </location>
</feature>
<keyword evidence="6" id="KW-1185">Reference proteome</keyword>
<dbReference type="PANTHER" id="PTHR43713:SF3">
    <property type="entry name" value="GLUTAMATE-1-SEMIALDEHYDE 2,1-AMINOMUTASE 1, CHLOROPLASTIC-RELATED"/>
    <property type="match status" value="1"/>
</dbReference>
<dbReference type="Gene3D" id="3.90.1150.10">
    <property type="entry name" value="Aspartate Aminotransferase, domain 1"/>
    <property type="match status" value="1"/>
</dbReference>
<evidence type="ECO:0000313" key="6">
    <source>
        <dbReference type="Proteomes" id="UP000220768"/>
    </source>
</evidence>
<proteinExistence type="inferred from homology"/>
<dbReference type="InterPro" id="IPR015424">
    <property type="entry name" value="PyrdxlP-dep_Trfase"/>
</dbReference>
<keyword evidence="5" id="KW-0808">Transferase</keyword>
<dbReference type="SUPFAM" id="SSF53383">
    <property type="entry name" value="PLP-dependent transferases"/>
    <property type="match status" value="1"/>
</dbReference>
<feature type="compositionally biased region" description="Basic and acidic residues" evidence="4">
    <location>
        <begin position="1"/>
        <end position="10"/>
    </location>
</feature>
<dbReference type="InterPro" id="IPR005814">
    <property type="entry name" value="Aminotrans_3"/>
</dbReference>